<evidence type="ECO:0000259" key="1">
    <source>
        <dbReference type="Pfam" id="PF10263"/>
    </source>
</evidence>
<reference evidence="2" key="1">
    <citation type="journal article" date="2020" name="mSystems">
        <title>Genome- and Community-Level Interaction Insights into Carbon Utilization and Element Cycling Functions of Hydrothermarchaeota in Hydrothermal Sediment.</title>
        <authorList>
            <person name="Zhou Z."/>
            <person name="Liu Y."/>
            <person name="Xu W."/>
            <person name="Pan J."/>
            <person name="Luo Z.H."/>
            <person name="Li M."/>
        </authorList>
    </citation>
    <scope>NUCLEOTIDE SEQUENCE [LARGE SCALE GENOMIC DNA]</scope>
    <source>
        <strain evidence="2">HyVt-527</strain>
    </source>
</reference>
<dbReference type="Pfam" id="PF10263">
    <property type="entry name" value="SprT-like"/>
    <property type="match status" value="1"/>
</dbReference>
<accession>A0A7V5PNY3</accession>
<feature type="domain" description="SprT-like" evidence="1">
    <location>
        <begin position="118"/>
        <end position="212"/>
    </location>
</feature>
<gene>
    <name evidence="2" type="ORF">ENJ89_02715</name>
</gene>
<evidence type="ECO:0000313" key="2">
    <source>
        <dbReference type="EMBL" id="HHJ52085.1"/>
    </source>
</evidence>
<proteinExistence type="predicted"/>
<dbReference type="InterPro" id="IPR006640">
    <property type="entry name" value="SprT-like_domain"/>
</dbReference>
<dbReference type="AlphaFoldDB" id="A0A7V5PNY3"/>
<dbReference type="EMBL" id="DROD01000189">
    <property type="protein sequence ID" value="HHJ52085.1"/>
    <property type="molecule type" value="Genomic_DNA"/>
</dbReference>
<name>A0A7V5PNY3_CALAY</name>
<protein>
    <submittedName>
        <fullName evidence="2">M48 family peptidase</fullName>
    </submittedName>
</protein>
<sequence>MTDRQLEQLCEEVYRSVFHKKKVRLNARFYPSKSIRHTIHFQRGTIQIKISQAMQNAPEIILETLCTILFLKLFKLKVDRRLYKAYREYLESNAHLLPQTQHRPPNPRYTPQGAYFNLNEFFDRINRDYFNNRLTRPVLGWSLRKAYRRLGFYNKEKNLLVISRIFDSAKTPPEVIEYLMYHEMLHIAIPTVHNNGRRTVHGRSFRERERQFPKYEFVQKWLNKNLAKL</sequence>
<dbReference type="GO" id="GO:0006950">
    <property type="term" value="P:response to stress"/>
    <property type="evidence" value="ECO:0007669"/>
    <property type="project" value="UniProtKB-ARBA"/>
</dbReference>
<dbReference type="Proteomes" id="UP000886124">
    <property type="component" value="Unassembled WGS sequence"/>
</dbReference>
<dbReference type="Gene3D" id="3.30.2010.10">
    <property type="entry name" value="Metalloproteases ('zincins'), catalytic domain"/>
    <property type="match status" value="1"/>
</dbReference>
<comment type="caution">
    <text evidence="2">The sequence shown here is derived from an EMBL/GenBank/DDBJ whole genome shotgun (WGS) entry which is preliminary data.</text>
</comment>
<organism evidence="2">
    <name type="scientific">Caldithrix abyssi</name>
    <dbReference type="NCBI Taxonomy" id="187145"/>
    <lineage>
        <taxon>Bacteria</taxon>
        <taxon>Pseudomonadati</taxon>
        <taxon>Calditrichota</taxon>
        <taxon>Calditrichia</taxon>
        <taxon>Calditrichales</taxon>
        <taxon>Calditrichaceae</taxon>
        <taxon>Caldithrix</taxon>
    </lineage>
</organism>